<dbReference type="AlphaFoldDB" id="A0A101S516"/>
<evidence type="ECO:0008006" key="4">
    <source>
        <dbReference type="Google" id="ProtNLM"/>
    </source>
</evidence>
<feature type="transmembrane region" description="Helical" evidence="1">
    <location>
        <begin position="176"/>
        <end position="200"/>
    </location>
</feature>
<feature type="transmembrane region" description="Helical" evidence="1">
    <location>
        <begin position="255"/>
        <end position="277"/>
    </location>
</feature>
<feature type="transmembrane region" description="Helical" evidence="1">
    <location>
        <begin position="100"/>
        <end position="118"/>
    </location>
</feature>
<dbReference type="PANTHER" id="PTHR37422:SF13">
    <property type="entry name" value="LIPOPOLYSACCHARIDE BIOSYNTHESIS PROTEIN PA4999-RELATED"/>
    <property type="match status" value="1"/>
</dbReference>
<feature type="transmembrane region" description="Helical" evidence="1">
    <location>
        <begin position="138"/>
        <end position="156"/>
    </location>
</feature>
<keyword evidence="3" id="KW-1185">Reference proteome</keyword>
<sequence length="425" mass="45034">MTTASAPARPATGAGPGARPRVLLMLVLIAAAMPVRVLRSVPGIDSVSVLDILLAVAALTLFLDLACAPLDLGYPGLFALLCVPAAVCGLSMLWTQDPGATFRATLVYGEGVVAYLFVVRELRDASPDRVMTYIRRYACLLVVPAVLLLLRVPGFGPEEPGLPTDSDRYLSYYTRLSHPALGPSNNLATVLAFFVPLLLYWGHVRHERWFTVAGYVTLAAVLGTLSRGVVLGLLTAAVLAALGSLLRSRWAGGRVFGKAVAALAVAVIAVALLYRLLPHTLVASRFSPANVLIRSEFAVEAVEKIAERPFLGYGGGAAPDGMADLARVHDTYLQQMVYFGVLLGALVSLVLAGTAVFFFSRWRTSGPARVVGFTLVAQLVVFAVESSFEGTVLRVLFYLSLGLATALVRASEKDPGGPPPSGTRS</sequence>
<feature type="transmembrane region" description="Helical" evidence="1">
    <location>
        <begin position="22"/>
        <end position="41"/>
    </location>
</feature>
<comment type="caution">
    <text evidence="2">The sequence shown here is derived from an EMBL/GenBank/DDBJ whole genome shotgun (WGS) entry which is preliminary data.</text>
</comment>
<feature type="transmembrane region" description="Helical" evidence="1">
    <location>
        <begin position="212"/>
        <end position="243"/>
    </location>
</feature>
<dbReference type="EMBL" id="LMWV01000008">
    <property type="protein sequence ID" value="KUN67629.1"/>
    <property type="molecule type" value="Genomic_DNA"/>
</dbReference>
<keyword evidence="1" id="KW-0812">Transmembrane</keyword>
<feature type="transmembrane region" description="Helical" evidence="1">
    <location>
        <begin position="47"/>
        <end position="67"/>
    </location>
</feature>
<protein>
    <recommendedName>
        <fullName evidence="4">O-antigen ligase</fullName>
    </recommendedName>
</protein>
<dbReference type="RefSeq" id="WP_062237449.1">
    <property type="nucleotide sequence ID" value="NZ_JBPJFL010000001.1"/>
</dbReference>
<keyword evidence="1" id="KW-1133">Transmembrane helix</keyword>
<feature type="transmembrane region" description="Helical" evidence="1">
    <location>
        <begin position="337"/>
        <end position="360"/>
    </location>
</feature>
<proteinExistence type="predicted"/>
<dbReference type="Proteomes" id="UP000054375">
    <property type="component" value="Unassembled WGS sequence"/>
</dbReference>
<evidence type="ECO:0000313" key="2">
    <source>
        <dbReference type="EMBL" id="KUN67629.1"/>
    </source>
</evidence>
<feature type="transmembrane region" description="Helical" evidence="1">
    <location>
        <begin position="74"/>
        <end position="94"/>
    </location>
</feature>
<gene>
    <name evidence="2" type="ORF">AQJ54_13845</name>
</gene>
<dbReference type="PANTHER" id="PTHR37422">
    <property type="entry name" value="TEICHURONIC ACID BIOSYNTHESIS PROTEIN TUAE"/>
    <property type="match status" value="1"/>
</dbReference>
<organism evidence="2 3">
    <name type="scientific">Streptomyces griseorubiginosus</name>
    <dbReference type="NCBI Taxonomy" id="67304"/>
    <lineage>
        <taxon>Bacteria</taxon>
        <taxon>Bacillati</taxon>
        <taxon>Actinomycetota</taxon>
        <taxon>Actinomycetes</taxon>
        <taxon>Kitasatosporales</taxon>
        <taxon>Streptomycetaceae</taxon>
        <taxon>Streptomyces</taxon>
    </lineage>
</organism>
<dbReference type="InterPro" id="IPR051533">
    <property type="entry name" value="WaaL-like"/>
</dbReference>
<name>A0A101S516_9ACTN</name>
<accession>A0A101S516</accession>
<keyword evidence="1" id="KW-0472">Membrane</keyword>
<reference evidence="2 3" key="1">
    <citation type="submission" date="2015-10" db="EMBL/GenBank/DDBJ databases">
        <title>Draft genome sequence of Streptomyces griseorubiginosus DSM 40469, type strain for the species Streptomyces griseorubiginosus.</title>
        <authorList>
            <person name="Ruckert C."/>
            <person name="Winkler A."/>
            <person name="Kalinowski J."/>
            <person name="Kampfer P."/>
            <person name="Glaeser S."/>
        </authorList>
    </citation>
    <scope>NUCLEOTIDE SEQUENCE [LARGE SCALE GENOMIC DNA]</scope>
    <source>
        <strain evidence="2 3">DSM 40469</strain>
    </source>
</reference>
<evidence type="ECO:0000256" key="1">
    <source>
        <dbReference type="SAM" id="Phobius"/>
    </source>
</evidence>
<evidence type="ECO:0000313" key="3">
    <source>
        <dbReference type="Proteomes" id="UP000054375"/>
    </source>
</evidence>